<dbReference type="AlphaFoldDB" id="W7IXC4"/>
<sequence>MNLLDHIASVAALAGRADHDPRALAADEHLRFEWYRAADPVDERAFLELVLLDPDREMATAAVVARIDERGRARGDFHAWAARVGPAVEHVEFLRCRLAEWRLLRDALAGRPVQATAVLAASDWAQRRLAAEVDGDLLALLAVHGRTRRVRALTRVPRPVRRPREPDSGY</sequence>
<organism evidence="1 2">
    <name type="scientific">Actinokineospora spheciospongiae</name>
    <dbReference type="NCBI Taxonomy" id="909613"/>
    <lineage>
        <taxon>Bacteria</taxon>
        <taxon>Bacillati</taxon>
        <taxon>Actinomycetota</taxon>
        <taxon>Actinomycetes</taxon>
        <taxon>Pseudonocardiales</taxon>
        <taxon>Pseudonocardiaceae</taxon>
        <taxon>Actinokineospora</taxon>
    </lineage>
</organism>
<evidence type="ECO:0000313" key="2">
    <source>
        <dbReference type="Proteomes" id="UP000019277"/>
    </source>
</evidence>
<dbReference type="PATRIC" id="fig|909613.9.peg.3227"/>
<keyword evidence="2" id="KW-1185">Reference proteome</keyword>
<dbReference type="RefSeq" id="WP_052021227.1">
    <property type="nucleotide sequence ID" value="NZ_AYXG01000109.1"/>
</dbReference>
<dbReference type="eggNOG" id="ENOG50309P0">
    <property type="taxonomic scope" value="Bacteria"/>
</dbReference>
<comment type="caution">
    <text evidence="1">The sequence shown here is derived from an EMBL/GenBank/DDBJ whole genome shotgun (WGS) entry which is preliminary data.</text>
</comment>
<accession>W7IXC4</accession>
<dbReference type="OrthoDB" id="3542385at2"/>
<protein>
    <submittedName>
        <fullName evidence="1">Uncharacterized protein</fullName>
    </submittedName>
</protein>
<reference evidence="1 2" key="1">
    <citation type="journal article" date="2014" name="Genome Announc.">
        <title>Draft Genome Sequence of the Antitrypanosomally Active Sponge-Associated Bacterium Actinokineospora sp. Strain EG49.</title>
        <authorList>
            <person name="Harjes J."/>
            <person name="Ryu T."/>
            <person name="Abdelmohsen U.R."/>
            <person name="Moitinho-Silva L."/>
            <person name="Horn H."/>
            <person name="Ravasi T."/>
            <person name="Hentschel U."/>
        </authorList>
    </citation>
    <scope>NUCLEOTIDE SEQUENCE [LARGE SCALE GENOMIC DNA]</scope>
    <source>
        <strain evidence="1 2">EG49</strain>
    </source>
</reference>
<evidence type="ECO:0000313" key="1">
    <source>
        <dbReference type="EMBL" id="EWC61487.1"/>
    </source>
</evidence>
<dbReference type="Proteomes" id="UP000019277">
    <property type="component" value="Unassembled WGS sequence"/>
</dbReference>
<name>W7IXC4_9PSEU</name>
<proteinExistence type="predicted"/>
<gene>
    <name evidence="1" type="ORF">UO65_3225</name>
</gene>
<dbReference type="STRING" id="909613.UO65_3225"/>
<dbReference type="EMBL" id="AYXG01000109">
    <property type="protein sequence ID" value="EWC61487.1"/>
    <property type="molecule type" value="Genomic_DNA"/>
</dbReference>